<evidence type="ECO:0000313" key="2">
    <source>
        <dbReference type="EMBL" id="GAA2624868.1"/>
    </source>
</evidence>
<accession>A0ABP6CVX5</accession>
<comment type="caution">
    <text evidence="2">The sequence shown here is derived from an EMBL/GenBank/DDBJ whole genome shotgun (WGS) entry which is preliminary data.</text>
</comment>
<sequence>MPPGGGRITVELAKKDPHHPTGNRCTGERFEKSLDVTLNSVVFRSVGQDLTTVGTSIEMTSRILEPALLALTVLAVRGRVKR</sequence>
<organism evidence="2 3">
    <name type="scientific">Streptomyces axinellae</name>
    <dbReference type="NCBI Taxonomy" id="552788"/>
    <lineage>
        <taxon>Bacteria</taxon>
        <taxon>Bacillati</taxon>
        <taxon>Actinomycetota</taxon>
        <taxon>Actinomycetes</taxon>
        <taxon>Kitasatosporales</taxon>
        <taxon>Streptomycetaceae</taxon>
        <taxon>Streptomyces</taxon>
    </lineage>
</organism>
<dbReference type="Proteomes" id="UP001501447">
    <property type="component" value="Unassembled WGS sequence"/>
</dbReference>
<dbReference type="EMBL" id="BAAARJ010000014">
    <property type="protein sequence ID" value="GAA2624868.1"/>
    <property type="molecule type" value="Genomic_DNA"/>
</dbReference>
<proteinExistence type="predicted"/>
<reference evidence="3" key="1">
    <citation type="journal article" date="2019" name="Int. J. Syst. Evol. Microbiol.">
        <title>The Global Catalogue of Microorganisms (GCM) 10K type strain sequencing project: providing services to taxonomists for standard genome sequencing and annotation.</title>
        <authorList>
            <consortium name="The Broad Institute Genomics Platform"/>
            <consortium name="The Broad Institute Genome Sequencing Center for Infectious Disease"/>
            <person name="Wu L."/>
            <person name="Ma J."/>
        </authorList>
    </citation>
    <scope>NUCLEOTIDE SEQUENCE [LARGE SCALE GENOMIC DNA]</scope>
    <source>
        <strain evidence="3">JCM 16373</strain>
    </source>
</reference>
<gene>
    <name evidence="2" type="ORF">GCM10009863_44300</name>
</gene>
<evidence type="ECO:0000313" key="3">
    <source>
        <dbReference type="Proteomes" id="UP001501447"/>
    </source>
</evidence>
<dbReference type="RefSeq" id="WP_344568073.1">
    <property type="nucleotide sequence ID" value="NZ_BAAARJ010000014.1"/>
</dbReference>
<evidence type="ECO:0000256" key="1">
    <source>
        <dbReference type="SAM" id="MobiDB-lite"/>
    </source>
</evidence>
<name>A0ABP6CVX5_9ACTN</name>
<keyword evidence="3" id="KW-1185">Reference proteome</keyword>
<feature type="region of interest" description="Disordered" evidence="1">
    <location>
        <begin position="1"/>
        <end position="27"/>
    </location>
</feature>
<protein>
    <submittedName>
        <fullName evidence="2">Uncharacterized protein</fullName>
    </submittedName>
</protein>